<proteinExistence type="predicted"/>
<dbReference type="Proteomes" id="UP000002852">
    <property type="component" value="Unassembled WGS sequence"/>
</dbReference>
<dbReference type="AlphaFoldDB" id="A0A3B5PS64"/>
<protein>
    <submittedName>
        <fullName evidence="1">Uncharacterized protein</fullName>
    </submittedName>
</protein>
<evidence type="ECO:0000313" key="2">
    <source>
        <dbReference type="Proteomes" id="UP000002852"/>
    </source>
</evidence>
<keyword evidence="2" id="KW-1185">Reference proteome</keyword>
<reference evidence="1" key="3">
    <citation type="submission" date="2025-08" db="UniProtKB">
        <authorList>
            <consortium name="Ensembl"/>
        </authorList>
    </citation>
    <scope>IDENTIFICATION</scope>
    <source>
        <strain evidence="1">JP 163 A</strain>
    </source>
</reference>
<reference evidence="2" key="2">
    <citation type="journal article" date="2013" name="Nat. Genet.">
        <title>The genome of the platyfish, Xiphophorus maculatus, provides insights into evolutionary adaptation and several complex traits.</title>
        <authorList>
            <person name="Schartl M."/>
            <person name="Walter R.B."/>
            <person name="Shen Y."/>
            <person name="Garcia T."/>
            <person name="Catchen J."/>
            <person name="Amores A."/>
            <person name="Braasch I."/>
            <person name="Chalopin D."/>
            <person name="Volff J.N."/>
            <person name="Lesch K.P."/>
            <person name="Bisazza A."/>
            <person name="Minx P."/>
            <person name="Hillier L."/>
            <person name="Wilson R.K."/>
            <person name="Fuerstenberg S."/>
            <person name="Boore J."/>
            <person name="Searle S."/>
            <person name="Postlethwait J.H."/>
            <person name="Warren W.C."/>
        </authorList>
    </citation>
    <scope>NUCLEOTIDE SEQUENCE [LARGE SCALE GENOMIC DNA]</scope>
    <source>
        <strain evidence="2">JP 163 A</strain>
    </source>
</reference>
<dbReference type="Ensembl" id="ENSXMAT00000041743.1">
    <property type="protein sequence ID" value="ENSXMAP00000020844.1"/>
    <property type="gene ID" value="ENSXMAG00000026417.1"/>
</dbReference>
<name>A0A3B5PS64_XIPMA</name>
<reference evidence="2" key="1">
    <citation type="submission" date="2012-01" db="EMBL/GenBank/DDBJ databases">
        <authorList>
            <person name="Walter R."/>
            <person name="Schartl M."/>
            <person name="Warren W."/>
        </authorList>
    </citation>
    <scope>NUCLEOTIDE SEQUENCE [LARGE SCALE GENOMIC DNA]</scope>
    <source>
        <strain evidence="2">JP 163 A</strain>
    </source>
</reference>
<organism evidence="1 2">
    <name type="scientific">Xiphophorus maculatus</name>
    <name type="common">Southern platyfish</name>
    <name type="synonym">Platypoecilus maculatus</name>
    <dbReference type="NCBI Taxonomy" id="8083"/>
    <lineage>
        <taxon>Eukaryota</taxon>
        <taxon>Metazoa</taxon>
        <taxon>Chordata</taxon>
        <taxon>Craniata</taxon>
        <taxon>Vertebrata</taxon>
        <taxon>Euteleostomi</taxon>
        <taxon>Actinopterygii</taxon>
        <taxon>Neopterygii</taxon>
        <taxon>Teleostei</taxon>
        <taxon>Neoteleostei</taxon>
        <taxon>Acanthomorphata</taxon>
        <taxon>Ovalentaria</taxon>
        <taxon>Atherinomorphae</taxon>
        <taxon>Cyprinodontiformes</taxon>
        <taxon>Poeciliidae</taxon>
        <taxon>Poeciliinae</taxon>
        <taxon>Xiphophorus</taxon>
    </lineage>
</organism>
<evidence type="ECO:0000313" key="1">
    <source>
        <dbReference type="Ensembl" id="ENSXMAP00000020844.1"/>
    </source>
</evidence>
<sequence length="115" mass="12807">MAEPYFAFRRLGITIRLLYVLEGWSSISVCWVWWSCSRRQSGNPDSPFSHSTLATPRCPLMTPCCPLVTLRCPLVTPRCPLVTPCCPLVTPRCLLLPVVPRCLPVTLSWCGAEAS</sequence>
<accession>A0A3B5PS64</accession>
<dbReference type="InParanoid" id="A0A3B5PS64"/>
<reference evidence="1" key="4">
    <citation type="submission" date="2025-09" db="UniProtKB">
        <authorList>
            <consortium name="Ensembl"/>
        </authorList>
    </citation>
    <scope>IDENTIFICATION</scope>
    <source>
        <strain evidence="1">JP 163 A</strain>
    </source>
</reference>